<gene>
    <name evidence="7" type="ORF">BKG82_12960</name>
</gene>
<keyword evidence="3" id="KW-0067">ATP-binding</keyword>
<dbReference type="Gene3D" id="1.25.40.10">
    <property type="entry name" value="Tetratricopeptide repeat domain"/>
    <property type="match status" value="1"/>
</dbReference>
<feature type="domain" description="AAA+ ATPase" evidence="6">
    <location>
        <begin position="338"/>
        <end position="481"/>
    </location>
</feature>
<dbReference type="GO" id="GO:0005524">
    <property type="term" value="F:ATP binding"/>
    <property type="evidence" value="ECO:0007669"/>
    <property type="project" value="UniProtKB-KW"/>
</dbReference>
<dbReference type="SUPFAM" id="SSF48452">
    <property type="entry name" value="TPR-like"/>
    <property type="match status" value="1"/>
</dbReference>
<accession>A0A1S1LNS9</accession>
<evidence type="ECO:0000256" key="2">
    <source>
        <dbReference type="ARBA" id="ARBA00022741"/>
    </source>
</evidence>
<evidence type="ECO:0000256" key="5">
    <source>
        <dbReference type="SAM" id="MobiDB-lite"/>
    </source>
</evidence>
<dbReference type="InterPro" id="IPR050773">
    <property type="entry name" value="CbxX/CfxQ_RuBisCO_ESX"/>
</dbReference>
<dbReference type="Proteomes" id="UP000180043">
    <property type="component" value="Unassembled WGS sequence"/>
</dbReference>
<dbReference type="SMART" id="SM00382">
    <property type="entry name" value="AAA"/>
    <property type="match status" value="1"/>
</dbReference>
<dbReference type="InterPro" id="IPR019734">
    <property type="entry name" value="TPR_rpt"/>
</dbReference>
<dbReference type="Pfam" id="PF21545">
    <property type="entry name" value="T7SS_EccA1_N"/>
    <property type="match status" value="1"/>
</dbReference>
<dbReference type="Gene3D" id="1.10.8.60">
    <property type="match status" value="1"/>
</dbReference>
<comment type="caution">
    <text evidence="7">The sequence shown here is derived from an EMBL/GenBank/DDBJ whole genome shotgun (WGS) entry which is preliminary data.</text>
</comment>
<keyword evidence="4" id="KW-0802">TPR repeat</keyword>
<evidence type="ECO:0000259" key="6">
    <source>
        <dbReference type="SMART" id="SM00382"/>
    </source>
</evidence>
<dbReference type="RefSeq" id="WP_070947469.1">
    <property type="nucleotide sequence ID" value="NZ_MLIQ01000014.1"/>
</dbReference>
<reference evidence="7 8" key="1">
    <citation type="submission" date="2016-10" db="EMBL/GenBank/DDBJ databases">
        <title>Evaluation of Human, Veterinary and Environmental Mycobacterium chelonae Isolates by Core Genome Phylogenomic Analysis, Targeted Gene Comparison, and Anti-microbial Susceptibility Patterns: A Tale of Mistaken Identities.</title>
        <authorList>
            <person name="Fogelson S.B."/>
            <person name="Camus A.C."/>
            <person name="Lorenz W."/>
            <person name="Vasireddy R."/>
            <person name="Vasireddy S."/>
            <person name="Smith T."/>
            <person name="Brown-Elliott B.A."/>
            <person name="Wallace R.J.Jr."/>
            <person name="Hasan N.A."/>
            <person name="Reischl U."/>
            <person name="Sanchez S."/>
        </authorList>
    </citation>
    <scope>NUCLEOTIDE SEQUENCE [LARGE SCALE GENOMIC DNA]</scope>
    <source>
        <strain evidence="7 8">15515</strain>
    </source>
</reference>
<organism evidence="7 8">
    <name type="scientific">Mycobacteroides chelonae</name>
    <name type="common">Mycobacterium chelonae</name>
    <dbReference type="NCBI Taxonomy" id="1774"/>
    <lineage>
        <taxon>Bacteria</taxon>
        <taxon>Bacillati</taxon>
        <taxon>Actinomycetota</taxon>
        <taxon>Actinomycetes</taxon>
        <taxon>Mycobacteriales</taxon>
        <taxon>Mycobacteriaceae</taxon>
        <taxon>Mycobacteroides</taxon>
    </lineage>
</organism>
<sequence length="590" mass="64552">MSELLNRLAGAISFIHDGDRSNATATLDYCASLDPNQCDVWITYAAAVGGVAEGEVLKRIIATKHTVYGCFSQLTDQYVQVILDNMPHLPLGFAGLRAPLVSTTGIDLAYAASLALDRQFDSAYDALSRLQGEHAQLLRTWLFHTTSRFTDVLDEARNLVGSNDAPTDTYASLFLGIAHAHLGNFEAARDHLISVMPTEATRVDAEAAAEAAYWIALTWREEDDQQAASQYLQRAMALSPQRRFQAAFDSPDIRIRLTRAELIDGRTRRWDVESEPTLAQAQSQEMSSRRSGLLEEGLHELDTQIIGMDHVKASIKRWTNYSRGLDQRRERGKRARKSSKHLVFAGPPGTGKTTIAAIVAKIAAGLGIIETDKFVVATKANLVGEYSGHTGPKTKAKCEEALDGVLFLDEAYQLVSDTGSGGSKDSFGAEAATELLAFMENNRDRVVVIIAGYADDIDRLLATNEGWSSRFTTRFDFASYTIDELISLAQLWCKEEEYVLPDEAVEFLRSKARALYADHGPSGRKVIDELGNGRFIRNLMEAASEIALGDAMDTELGGAVDDDALEVLTVASVEQAFDELTRKALGGKAA</sequence>
<evidence type="ECO:0000256" key="3">
    <source>
        <dbReference type="ARBA" id="ARBA00022840"/>
    </source>
</evidence>
<dbReference type="Pfam" id="PF00004">
    <property type="entry name" value="AAA"/>
    <property type="match status" value="1"/>
</dbReference>
<dbReference type="Gene3D" id="3.40.50.300">
    <property type="entry name" value="P-loop containing nucleotide triphosphate hydrolases"/>
    <property type="match status" value="1"/>
</dbReference>
<evidence type="ECO:0000313" key="8">
    <source>
        <dbReference type="Proteomes" id="UP000180043"/>
    </source>
</evidence>
<dbReference type="InterPro" id="IPR000641">
    <property type="entry name" value="CbxX/CfxQ"/>
</dbReference>
<dbReference type="PANTHER" id="PTHR43392:SF2">
    <property type="entry name" value="AAA-TYPE ATPASE FAMILY PROTEIN _ ANKYRIN REPEAT FAMILY PROTEIN"/>
    <property type="match status" value="1"/>
</dbReference>
<dbReference type="GO" id="GO:0016887">
    <property type="term" value="F:ATP hydrolysis activity"/>
    <property type="evidence" value="ECO:0007669"/>
    <property type="project" value="InterPro"/>
</dbReference>
<dbReference type="InterPro" id="IPR027417">
    <property type="entry name" value="P-loop_NTPase"/>
</dbReference>
<feature type="repeat" description="TPR" evidence="4">
    <location>
        <begin position="209"/>
        <end position="242"/>
    </location>
</feature>
<dbReference type="InterPro" id="IPR049078">
    <property type="entry name" value="T7SS_EccA1-like_N"/>
</dbReference>
<keyword evidence="2" id="KW-0547">Nucleotide-binding</keyword>
<comment type="similarity">
    <text evidence="1">Belongs to the CbxX/CfxQ family.</text>
</comment>
<dbReference type="EMBL" id="MLIQ01000014">
    <property type="protein sequence ID" value="OHU57094.1"/>
    <property type="molecule type" value="Genomic_DNA"/>
</dbReference>
<evidence type="ECO:0000256" key="1">
    <source>
        <dbReference type="ARBA" id="ARBA00010378"/>
    </source>
</evidence>
<evidence type="ECO:0000313" key="7">
    <source>
        <dbReference type="EMBL" id="OHU57094.1"/>
    </source>
</evidence>
<feature type="region of interest" description="Disordered" evidence="5">
    <location>
        <begin position="326"/>
        <end position="346"/>
    </location>
</feature>
<name>A0A1S1LNS9_MYCCH</name>
<dbReference type="PRINTS" id="PR00819">
    <property type="entry name" value="CBXCFQXSUPER"/>
</dbReference>
<dbReference type="SUPFAM" id="SSF52540">
    <property type="entry name" value="P-loop containing nucleoside triphosphate hydrolases"/>
    <property type="match status" value="1"/>
</dbReference>
<dbReference type="PANTHER" id="PTHR43392">
    <property type="entry name" value="AAA-TYPE ATPASE FAMILY PROTEIN / ANKYRIN REPEAT FAMILY PROTEIN"/>
    <property type="match status" value="1"/>
</dbReference>
<evidence type="ECO:0000256" key="4">
    <source>
        <dbReference type="PROSITE-ProRule" id="PRU00339"/>
    </source>
</evidence>
<feature type="compositionally biased region" description="Basic residues" evidence="5">
    <location>
        <begin position="330"/>
        <end position="340"/>
    </location>
</feature>
<proteinExistence type="inferred from homology"/>
<protein>
    <recommendedName>
        <fullName evidence="6">AAA+ ATPase domain-containing protein</fullName>
    </recommendedName>
</protein>
<dbReference type="InterPro" id="IPR003593">
    <property type="entry name" value="AAA+_ATPase"/>
</dbReference>
<dbReference type="FunFam" id="3.40.50.300:FF:000216">
    <property type="entry name" value="Type VII secretion ATPase EccA"/>
    <property type="match status" value="1"/>
</dbReference>
<dbReference type="InterPro" id="IPR011990">
    <property type="entry name" value="TPR-like_helical_dom_sf"/>
</dbReference>
<dbReference type="PROSITE" id="PS50005">
    <property type="entry name" value="TPR"/>
    <property type="match status" value="1"/>
</dbReference>
<dbReference type="InterPro" id="IPR003959">
    <property type="entry name" value="ATPase_AAA_core"/>
</dbReference>
<dbReference type="AlphaFoldDB" id="A0A1S1LNS9"/>